<accession>A0A0G0AH50</accession>
<feature type="domain" description="DUF6606" evidence="1">
    <location>
        <begin position="19"/>
        <end position="306"/>
    </location>
</feature>
<comment type="caution">
    <text evidence="2">The sequence shown here is derived from an EMBL/GenBank/DDBJ whole genome shotgun (WGS) entry which is preliminary data.</text>
</comment>
<evidence type="ECO:0000313" key="3">
    <source>
        <dbReference type="Proteomes" id="UP000034112"/>
    </source>
</evidence>
<dbReference type="Proteomes" id="UP000034112">
    <property type="component" value="Unassembled WGS sequence"/>
</dbReference>
<evidence type="ECO:0000313" key="2">
    <source>
        <dbReference type="EMBL" id="KKP04319.1"/>
    </source>
</evidence>
<reference evidence="3" key="1">
    <citation type="journal article" date="2015" name="Genome Announc.">
        <title>Draft whole-genome sequence of the biocontrol agent Trichoderma harzianum T6776.</title>
        <authorList>
            <person name="Baroncelli R."/>
            <person name="Piaggeschi G."/>
            <person name="Fiorini L."/>
            <person name="Bertolini E."/>
            <person name="Zapparata A."/>
            <person name="Pe M.E."/>
            <person name="Sarrocco S."/>
            <person name="Vannacci G."/>
        </authorList>
    </citation>
    <scope>NUCLEOTIDE SEQUENCE [LARGE SCALE GENOMIC DNA]</scope>
    <source>
        <strain evidence="3">T6776</strain>
    </source>
</reference>
<dbReference type="EMBL" id="JOKZ01000081">
    <property type="protein sequence ID" value="KKP04319.1"/>
    <property type="molecule type" value="Genomic_DNA"/>
</dbReference>
<dbReference type="OrthoDB" id="4889671at2759"/>
<name>A0A0G0AH50_TRIHA</name>
<gene>
    <name evidence="2" type="ORF">THAR02_03596</name>
</gene>
<evidence type="ECO:0000259" key="1">
    <source>
        <dbReference type="Pfam" id="PF20255"/>
    </source>
</evidence>
<proteinExistence type="predicted"/>
<dbReference type="AlphaFoldDB" id="A0A0G0AH50"/>
<sequence>MDVSNEFPDGDDNGTILSIINHIFLPPKLPDNGDSGRTISDDSALLRLVISTLQEFRPHVNSARRHAVDSAEKAMVVFQSTRAESGCIDGQKLAEVLHSLDSDNGVSLWALFGKMDINFRPDILIPLHIAAQNAGVIITQNQDAIVVEAFELSPTNQAVMGTIGRLKRHFPASAISIPIKRFRESGFIQAFTSTIEKMSRQEVAEAKPKISKKGESQIEERDTTDPFLVTDFLHAVLLAFDRDATPVSSISKNTREEVLWKNAFMPWRRSPVWLLIRVTLQLHFERLHSDRLLYKEFMVFLMTYTLDIAEKRDFSSDILHCMMSKVGRRLKKLGDDFQAPWIGNVHGTLKQTRDCLQRRWDLICEEKDADVDLKDFSMRIMPSEASEPYPRLDAFIRSIDARQDEESKNQFRAPWILRKYDASSIPDLGNLPEKSIVLHLSAFERWVETSLSLWVQNLDENTCSQLYGLAKEYYDLSRTFYYGCPESLSIASLTMLELWMACDKSVCDQIPLLKEYSPEIPAELLQSLLLHSSNHFERLVVLETYIRGRCVGTLSGHSSIFSSFGHKNSFSVRYYAQSIVHQTLRNDIERVATEERERKRQEYHEKVRQYDMLRQAAAYLTCEYNTYVNETTGLAHQYHSGSCRKHLLDKQADSLTIDVHEWPLPASELEARSATFELNVPSHFSAWRNMTTLVINDVLECNYSGSRSDEVVDTLSNYLSPYFTGVTHRLELSSTTKSNKRTHRHGKKIKLCTGEGDVLVKNGLRYEFYDSVNKCFVSRFESENKFVESHMFKLSEPNNALQAFIFRPPGRENGLTPNHVLSQQCDYSQDLSLEESKAMASLPVGYRILWENLLVQLFSPKVDFNKSDTALIIMQIIDQAGPPFCGSTYRASHQQLFDDTFLERLLEGLSHSVDRIQKNWESYVALRAFIAIAIRAMNGSPVPSLQKEYHQFFRRCRQVAMDWIDILLEKLSGYDNEEQRQEFYLIISQVALICIASFDVDEVHLRLMLSDAEQMDILMRSSIIIQNLSHGVGKCTEPFHTNLLLQKQRVLYKSHELILTETLDELNQGLNSAVKKALPIYDGKDEHFNWRIVVQRLAAISSSFVI</sequence>
<dbReference type="Pfam" id="PF20255">
    <property type="entry name" value="DUF6606"/>
    <property type="match status" value="1"/>
</dbReference>
<dbReference type="InterPro" id="IPR046541">
    <property type="entry name" value="DUF6606"/>
</dbReference>
<organism evidence="2 3">
    <name type="scientific">Trichoderma harzianum</name>
    <name type="common">Hypocrea lixii</name>
    <dbReference type="NCBI Taxonomy" id="5544"/>
    <lineage>
        <taxon>Eukaryota</taxon>
        <taxon>Fungi</taxon>
        <taxon>Dikarya</taxon>
        <taxon>Ascomycota</taxon>
        <taxon>Pezizomycotina</taxon>
        <taxon>Sordariomycetes</taxon>
        <taxon>Hypocreomycetidae</taxon>
        <taxon>Hypocreales</taxon>
        <taxon>Hypocreaceae</taxon>
        <taxon>Trichoderma</taxon>
    </lineage>
</organism>
<dbReference type="OMA" id="SIEINIH"/>
<protein>
    <recommendedName>
        <fullName evidence="1">DUF6606 domain-containing protein</fullName>
    </recommendedName>
</protein>